<evidence type="ECO:0000256" key="5">
    <source>
        <dbReference type="ARBA" id="ARBA00021234"/>
    </source>
</evidence>
<evidence type="ECO:0000256" key="9">
    <source>
        <dbReference type="ARBA" id="ARBA00022801"/>
    </source>
</evidence>
<dbReference type="SUPFAM" id="SSF52540">
    <property type="entry name" value="P-loop containing nucleoside triphosphate hydrolases"/>
    <property type="match status" value="2"/>
</dbReference>
<evidence type="ECO:0000259" key="22">
    <source>
        <dbReference type="PROSITE" id="PS51194"/>
    </source>
</evidence>
<evidence type="ECO:0000256" key="8">
    <source>
        <dbReference type="ARBA" id="ARBA00022741"/>
    </source>
</evidence>
<keyword evidence="14" id="KW-0539">Nucleus</keyword>
<dbReference type="STRING" id="8469.M7BVE0"/>
<dbReference type="PANTHER" id="PTHR13710">
    <property type="entry name" value="DNA HELICASE RECQ FAMILY MEMBER"/>
    <property type="match status" value="1"/>
</dbReference>
<evidence type="ECO:0000256" key="18">
    <source>
        <dbReference type="PROSITE-ProRule" id="PRU00221"/>
    </source>
</evidence>
<evidence type="ECO:0000256" key="19">
    <source>
        <dbReference type="SAM" id="MobiDB-lite"/>
    </source>
</evidence>
<evidence type="ECO:0000256" key="4">
    <source>
        <dbReference type="ARBA" id="ARBA00005446"/>
    </source>
</evidence>
<keyword evidence="7" id="KW-0677">Repeat</keyword>
<dbReference type="PROSITE" id="PS50082">
    <property type="entry name" value="WD_REPEATS_2"/>
    <property type="match status" value="1"/>
</dbReference>
<dbReference type="GO" id="GO:0003677">
    <property type="term" value="F:DNA binding"/>
    <property type="evidence" value="ECO:0007669"/>
    <property type="project" value="UniProtKB-KW"/>
</dbReference>
<evidence type="ECO:0000313" key="23">
    <source>
        <dbReference type="EMBL" id="EMP36048.1"/>
    </source>
</evidence>
<evidence type="ECO:0000256" key="15">
    <source>
        <dbReference type="ARBA" id="ARBA00034617"/>
    </source>
</evidence>
<feature type="domain" description="HRDC" evidence="20">
    <location>
        <begin position="496"/>
        <end position="576"/>
    </location>
</feature>
<dbReference type="NCBIfam" id="TIGR00614">
    <property type="entry name" value="recQ_fam"/>
    <property type="match status" value="1"/>
</dbReference>
<evidence type="ECO:0000259" key="21">
    <source>
        <dbReference type="PROSITE" id="PS51192"/>
    </source>
</evidence>
<dbReference type="PROSITE" id="PS51194">
    <property type="entry name" value="HELICASE_CTER"/>
    <property type="match status" value="1"/>
</dbReference>
<dbReference type="InterPro" id="IPR010997">
    <property type="entry name" value="HRDC-like_sf"/>
</dbReference>
<dbReference type="InterPro" id="IPR027417">
    <property type="entry name" value="P-loop_NTPase"/>
</dbReference>
<feature type="compositionally biased region" description="Polar residues" evidence="19">
    <location>
        <begin position="724"/>
        <end position="748"/>
    </location>
</feature>
<protein>
    <recommendedName>
        <fullName evidence="5">WD repeat-containing protein 76</fullName>
        <ecNumber evidence="16">5.6.2.4</ecNumber>
    </recommendedName>
    <alternativeName>
        <fullName evidence="17">DNA 3'-5' helicase BLM</fullName>
    </alternativeName>
</protein>
<dbReference type="EMBL" id="KB526692">
    <property type="protein sequence ID" value="EMP36048.1"/>
    <property type="molecule type" value="Genomic_DNA"/>
</dbReference>
<dbReference type="GO" id="GO:0000723">
    <property type="term" value="P:telomere maintenance"/>
    <property type="evidence" value="ECO:0007669"/>
    <property type="project" value="TreeGrafter"/>
</dbReference>
<dbReference type="FunFam" id="2.130.10.10:FF:000180">
    <property type="entry name" value="WD repeat-containing protein 76"/>
    <property type="match status" value="1"/>
</dbReference>
<dbReference type="GO" id="GO:0005829">
    <property type="term" value="C:cytosol"/>
    <property type="evidence" value="ECO:0007669"/>
    <property type="project" value="UniProtKB-ARBA"/>
</dbReference>
<dbReference type="Gene3D" id="2.130.10.10">
    <property type="entry name" value="YVTN repeat-like/Quinoprotein amine dehydrogenase"/>
    <property type="match status" value="1"/>
</dbReference>
<keyword evidence="11" id="KW-0067">ATP-binding</keyword>
<feature type="region of interest" description="Disordered" evidence="19">
    <location>
        <begin position="580"/>
        <end position="661"/>
    </location>
</feature>
<comment type="catalytic activity">
    <reaction evidence="15">
        <text>Couples ATP hydrolysis with the unwinding of duplex DNA by translocating in the 3'-5' direction.</text>
        <dbReference type="EC" id="5.6.2.4"/>
    </reaction>
</comment>
<dbReference type="GO" id="GO:0005694">
    <property type="term" value="C:chromosome"/>
    <property type="evidence" value="ECO:0007669"/>
    <property type="project" value="TreeGrafter"/>
</dbReference>
<dbReference type="Pfam" id="PF16124">
    <property type="entry name" value="RecQ_Zn_bind"/>
    <property type="match status" value="1"/>
</dbReference>
<proteinExistence type="inferred from homology"/>
<dbReference type="InterPro" id="IPR036388">
    <property type="entry name" value="WH-like_DNA-bd_sf"/>
</dbReference>
<dbReference type="Gene3D" id="3.40.50.300">
    <property type="entry name" value="P-loop containing nucleotide triphosphate hydrolases"/>
    <property type="match status" value="4"/>
</dbReference>
<comment type="subcellular location">
    <subcellularLocation>
        <location evidence="2">Nucleus</location>
    </subcellularLocation>
</comment>
<feature type="compositionally biased region" description="Basic residues" evidence="19">
    <location>
        <begin position="612"/>
        <end position="630"/>
    </location>
</feature>
<evidence type="ECO:0000256" key="12">
    <source>
        <dbReference type="ARBA" id="ARBA00023125"/>
    </source>
</evidence>
<dbReference type="InterPro" id="IPR014001">
    <property type="entry name" value="Helicase_ATP-bd"/>
</dbReference>
<feature type="region of interest" description="Disordered" evidence="19">
    <location>
        <begin position="686"/>
        <end position="781"/>
    </location>
</feature>
<dbReference type="SUPFAM" id="SSF50978">
    <property type="entry name" value="WD40 repeat-like"/>
    <property type="match status" value="1"/>
</dbReference>
<dbReference type="PROSITE" id="PS51192">
    <property type="entry name" value="HELICASE_ATP_BIND_1"/>
    <property type="match status" value="1"/>
</dbReference>
<dbReference type="Pfam" id="PF00271">
    <property type="entry name" value="Helicase_C"/>
    <property type="match status" value="1"/>
</dbReference>
<keyword evidence="10" id="KW-0347">Helicase</keyword>
<dbReference type="PROSITE" id="PS00690">
    <property type="entry name" value="DEAH_ATP_HELICASE"/>
    <property type="match status" value="1"/>
</dbReference>
<dbReference type="eggNOG" id="KOG4328">
    <property type="taxonomic scope" value="Eukaryota"/>
</dbReference>
<dbReference type="InterPro" id="IPR004589">
    <property type="entry name" value="DNA_helicase_ATP-dep_RecQ"/>
</dbReference>
<keyword evidence="8" id="KW-0547">Nucleotide-binding</keyword>
<evidence type="ECO:0000256" key="16">
    <source>
        <dbReference type="ARBA" id="ARBA00034808"/>
    </source>
</evidence>
<evidence type="ECO:0000256" key="6">
    <source>
        <dbReference type="ARBA" id="ARBA00022574"/>
    </source>
</evidence>
<name>M7BVE0_CHEMY</name>
<dbReference type="GO" id="GO:0005524">
    <property type="term" value="F:ATP binding"/>
    <property type="evidence" value="ECO:0007669"/>
    <property type="project" value="UniProtKB-KW"/>
</dbReference>
<evidence type="ECO:0000256" key="2">
    <source>
        <dbReference type="ARBA" id="ARBA00004123"/>
    </source>
</evidence>
<feature type="compositionally biased region" description="Basic and acidic residues" evidence="19">
    <location>
        <begin position="580"/>
        <end position="593"/>
    </location>
</feature>
<dbReference type="SMART" id="SM00341">
    <property type="entry name" value="HRDC"/>
    <property type="match status" value="1"/>
</dbReference>
<evidence type="ECO:0000259" key="20">
    <source>
        <dbReference type="PROSITE" id="PS50967"/>
    </source>
</evidence>
<dbReference type="GO" id="GO:0043138">
    <property type="term" value="F:3'-5' DNA helicase activity"/>
    <property type="evidence" value="ECO:0007669"/>
    <property type="project" value="UniProtKB-EC"/>
</dbReference>
<dbReference type="SMART" id="SM00487">
    <property type="entry name" value="DEXDc"/>
    <property type="match status" value="1"/>
</dbReference>
<dbReference type="CDD" id="cd18794">
    <property type="entry name" value="SF2_C_RecQ"/>
    <property type="match status" value="1"/>
</dbReference>
<dbReference type="FunFam" id="1.10.150.80:FF:000003">
    <property type="entry name" value="Bloom syndrome RecQ-like helicase"/>
    <property type="match status" value="1"/>
</dbReference>
<dbReference type="GO" id="GO:0005634">
    <property type="term" value="C:nucleus"/>
    <property type="evidence" value="ECO:0007669"/>
    <property type="project" value="UniProtKB-SubCell"/>
</dbReference>
<dbReference type="InterPro" id="IPR032284">
    <property type="entry name" value="RecQ_Zn-bd"/>
</dbReference>
<dbReference type="Proteomes" id="UP000031443">
    <property type="component" value="Unassembled WGS sequence"/>
</dbReference>
<reference evidence="24" key="1">
    <citation type="journal article" date="2013" name="Nat. Genet.">
        <title>The draft genomes of soft-shell turtle and green sea turtle yield insights into the development and evolution of the turtle-specific body plan.</title>
        <authorList>
            <person name="Wang Z."/>
            <person name="Pascual-Anaya J."/>
            <person name="Zadissa A."/>
            <person name="Li W."/>
            <person name="Niimura Y."/>
            <person name="Huang Z."/>
            <person name="Li C."/>
            <person name="White S."/>
            <person name="Xiong Z."/>
            <person name="Fang D."/>
            <person name="Wang B."/>
            <person name="Ming Y."/>
            <person name="Chen Y."/>
            <person name="Zheng Y."/>
            <person name="Kuraku S."/>
            <person name="Pignatelli M."/>
            <person name="Herrero J."/>
            <person name="Beal K."/>
            <person name="Nozawa M."/>
            <person name="Li Q."/>
            <person name="Wang J."/>
            <person name="Zhang H."/>
            <person name="Yu L."/>
            <person name="Shigenobu S."/>
            <person name="Wang J."/>
            <person name="Liu J."/>
            <person name="Flicek P."/>
            <person name="Searle S."/>
            <person name="Wang J."/>
            <person name="Kuratani S."/>
            <person name="Yin Y."/>
            <person name="Aken B."/>
            <person name="Zhang G."/>
            <person name="Irie N."/>
        </authorList>
    </citation>
    <scope>NUCLEOTIDE SEQUENCE [LARGE SCALE GENOMIC DNA]</scope>
</reference>
<accession>M7BVE0</accession>
<organism evidence="23 24">
    <name type="scientific">Chelonia mydas</name>
    <name type="common">Green sea-turtle</name>
    <name type="synonym">Chelonia agassizi</name>
    <dbReference type="NCBI Taxonomy" id="8469"/>
    <lineage>
        <taxon>Eukaryota</taxon>
        <taxon>Metazoa</taxon>
        <taxon>Chordata</taxon>
        <taxon>Craniata</taxon>
        <taxon>Vertebrata</taxon>
        <taxon>Euteleostomi</taxon>
        <taxon>Archelosauria</taxon>
        <taxon>Testudinata</taxon>
        <taxon>Testudines</taxon>
        <taxon>Cryptodira</taxon>
        <taxon>Durocryptodira</taxon>
        <taxon>Americhelydia</taxon>
        <taxon>Chelonioidea</taxon>
        <taxon>Cheloniidae</taxon>
        <taxon>Chelonia</taxon>
    </lineage>
</organism>
<dbReference type="InterPro" id="IPR002121">
    <property type="entry name" value="HRDC_dom"/>
</dbReference>
<dbReference type="SMART" id="SM00956">
    <property type="entry name" value="RQC"/>
    <property type="match status" value="1"/>
</dbReference>
<feature type="domain" description="Helicase C-terminal" evidence="22">
    <location>
        <begin position="214"/>
        <end position="413"/>
    </location>
</feature>
<feature type="compositionally biased region" description="Basic and acidic residues" evidence="19">
    <location>
        <begin position="709"/>
        <end position="723"/>
    </location>
</feature>
<keyword evidence="12" id="KW-0238">DNA-binding</keyword>
<dbReference type="AlphaFoldDB" id="M7BVE0"/>
<evidence type="ECO:0000256" key="11">
    <source>
        <dbReference type="ARBA" id="ARBA00022840"/>
    </source>
</evidence>
<dbReference type="InterPro" id="IPR002464">
    <property type="entry name" value="DNA/RNA_helicase_DEAH_CS"/>
</dbReference>
<keyword evidence="13" id="KW-0413">Isomerase</keyword>
<feature type="region of interest" description="Disordered" evidence="19">
    <location>
        <begin position="796"/>
        <end position="822"/>
    </location>
</feature>
<dbReference type="InterPro" id="IPR036322">
    <property type="entry name" value="WD40_repeat_dom_sf"/>
</dbReference>
<dbReference type="InterPro" id="IPR044876">
    <property type="entry name" value="HRDC_dom_sf"/>
</dbReference>
<dbReference type="GO" id="GO:0016787">
    <property type="term" value="F:hydrolase activity"/>
    <property type="evidence" value="ECO:0007669"/>
    <property type="project" value="UniProtKB-KW"/>
</dbReference>
<dbReference type="InterPro" id="IPR001680">
    <property type="entry name" value="WD40_rpt"/>
</dbReference>
<dbReference type="InterPro" id="IPR015943">
    <property type="entry name" value="WD40/YVTN_repeat-like_dom_sf"/>
</dbReference>
<dbReference type="Pfam" id="PF00270">
    <property type="entry name" value="DEAD"/>
    <property type="match status" value="1"/>
</dbReference>
<feature type="compositionally biased region" description="Polar residues" evidence="19">
    <location>
        <begin position="601"/>
        <end position="611"/>
    </location>
</feature>
<keyword evidence="9" id="KW-0378">Hydrolase</keyword>
<dbReference type="PROSITE" id="PS50967">
    <property type="entry name" value="HRDC"/>
    <property type="match status" value="1"/>
</dbReference>
<sequence>MMKIFHKKFGLHHFRTNQLEAINASLLGEDCFILMPTGTSLSLEAISIIRTGLYSGQDCIPNSPIAPSFNVASLECEDVTVRFLAYGCLCCLAKGLSLSTGPQIVTVCSSGRLISALKNLYERDLLARFVIDEAHCVSQWGHDFRQDYKRLNMLRQKFCSVPMMALTATANPRVQKDILNQLEMLKPQVFTMSFNRHNLKYDVLPKKPKRVALDCLEWIKKYHPYDSGIIYCLSRQDCNKTAEILQEKGLAALAYHAGLSDSVRDLVQRKWINQDGCQVICATIAFGMGIDKPDVRYVVHASLPKSMEVEKDGNSQTRKTHFDNLYSMVHYCENVHECRRIQLLAYFGETGFNLSFCKEHPEVTCDNCCRKKDYKSRNVTNEVKSIIRFVQEHCGQMGRRNAGSGRYTLNMMIDIFLGTKSARIQSGIFGKGAAYSRHNAERLFRKLVLDKILEEELYITAAEQAVAYVTVEFYETENASSIRKQRASVTKMSQREEMVKKCLVELTDVCKTLGKVFAVHYFNIFNTATLKRIAETLSSDSEVLLQIDGVTEDKLEKYGAEIIQVMQKYSEWTLPEDTDSYHTVDTDAGKRESEEIEDTHTTSSYFCNSTNKGKKRKRPPFFRESKKKKTGYGGSQQSRSKGGYINNKKEQTPKDNPSMSYVSEKAERRAVFGKQVKVLLTPLSMEEEKRNKRLPQKRLLEKFSSTEGPSEREPKVKKSRDDPTSQQIRDISYKASSSPQGVIPSMSSLHHKSRMVSPTNASVTVGHDSENNWDTDSEGSNSDVSYVSAARLRKMATKGQSHGIKRVKPKKTEAETVRRRSMRLQRVDPSGVPLPDIPAQPEPVIDEYPQLPPGPLPMVPTNQNKSSELTDGFLDTWTKISQINPNDTEKHICNLERYKASLSHMILSEDAVTKVVKNRIFSVAIHPSESRTLVAAGDKSGQIGLWDLNSKSEDGVYVFIPHSQPVSCMYFSPFNPVHLLSLSHDGTVRCGDVTRAIFEEVYRSEEKRFSSFDFLANNASTLVVGQWDGDVAIVDRRTPGTSSELTANINSKTTRTVHVHPVNRQYFIAAGAVNVCIFDTRYLKPNENKPISFLSGHTKSVASAYFSPITGNRVVTTCADDMLRVYDTSSLSSTVPVLTAVRIGPLKPLCIDTPTLWATARCPPLLSFNGTKRSGKEGVEQPGRRGIKVATGLSAHETLWLKEFRAGWTLAFSLLDPLSLSLMCERVLNELSPDS</sequence>
<dbReference type="Pfam" id="PF00400">
    <property type="entry name" value="WD40"/>
    <property type="match status" value="2"/>
</dbReference>
<keyword evidence="6 18" id="KW-0853">WD repeat</keyword>
<dbReference type="GO" id="GO:0009378">
    <property type="term" value="F:four-way junction helicase activity"/>
    <property type="evidence" value="ECO:0007669"/>
    <property type="project" value="TreeGrafter"/>
</dbReference>
<dbReference type="InterPro" id="IPR018982">
    <property type="entry name" value="RQC_domain"/>
</dbReference>
<dbReference type="Gene3D" id="1.10.150.80">
    <property type="entry name" value="HRDC domain"/>
    <property type="match status" value="1"/>
</dbReference>
<comment type="function">
    <text evidence="1">Specifically binds 5-hydroxymethylcytosine (5hmC), suggesting that it acts as a specific reader of 5hmC.</text>
</comment>
<dbReference type="SMART" id="SM00490">
    <property type="entry name" value="HELICc"/>
    <property type="match status" value="1"/>
</dbReference>
<dbReference type="GO" id="GO:0000724">
    <property type="term" value="P:double-strand break repair via homologous recombination"/>
    <property type="evidence" value="ECO:0007669"/>
    <property type="project" value="TreeGrafter"/>
</dbReference>
<dbReference type="InterPro" id="IPR011545">
    <property type="entry name" value="DEAD/DEAH_box_helicase_dom"/>
</dbReference>
<dbReference type="EC" id="5.6.2.4" evidence="16"/>
<comment type="similarity">
    <text evidence="3">Belongs to the WD repeat DDB2/WDR76 family.</text>
</comment>
<evidence type="ECO:0000256" key="1">
    <source>
        <dbReference type="ARBA" id="ARBA00002530"/>
    </source>
</evidence>
<evidence type="ECO:0000256" key="17">
    <source>
        <dbReference type="ARBA" id="ARBA00044542"/>
    </source>
</evidence>
<dbReference type="SMART" id="SM00320">
    <property type="entry name" value="WD40"/>
    <property type="match status" value="4"/>
</dbReference>
<dbReference type="Pfam" id="PF00570">
    <property type="entry name" value="HRDC"/>
    <property type="match status" value="1"/>
</dbReference>
<gene>
    <name evidence="23" type="ORF">UY3_06783</name>
</gene>
<dbReference type="InterPro" id="IPR001650">
    <property type="entry name" value="Helicase_C-like"/>
</dbReference>
<evidence type="ECO:0000256" key="7">
    <source>
        <dbReference type="ARBA" id="ARBA00022737"/>
    </source>
</evidence>
<dbReference type="Pfam" id="PF09382">
    <property type="entry name" value="RQC"/>
    <property type="match status" value="1"/>
</dbReference>
<evidence type="ECO:0000313" key="24">
    <source>
        <dbReference type="Proteomes" id="UP000031443"/>
    </source>
</evidence>
<evidence type="ECO:0000256" key="13">
    <source>
        <dbReference type="ARBA" id="ARBA00023235"/>
    </source>
</evidence>
<evidence type="ECO:0000256" key="10">
    <source>
        <dbReference type="ARBA" id="ARBA00022806"/>
    </source>
</evidence>
<dbReference type="SUPFAM" id="SSF47819">
    <property type="entry name" value="HRDC-like"/>
    <property type="match status" value="1"/>
</dbReference>
<evidence type="ECO:0000256" key="3">
    <source>
        <dbReference type="ARBA" id="ARBA00005434"/>
    </source>
</evidence>
<feature type="repeat" description="WD" evidence="18">
    <location>
        <begin position="1094"/>
        <end position="1136"/>
    </location>
</feature>
<keyword evidence="24" id="KW-1185">Reference proteome</keyword>
<dbReference type="PANTHER" id="PTHR13710:SF153">
    <property type="entry name" value="RECQ-LIKE DNA HELICASE BLM"/>
    <property type="match status" value="1"/>
</dbReference>
<comment type="similarity">
    <text evidence="4">Belongs to the helicase family. RecQ subfamily.</text>
</comment>
<evidence type="ECO:0000256" key="14">
    <source>
        <dbReference type="ARBA" id="ARBA00023242"/>
    </source>
</evidence>
<feature type="domain" description="Helicase ATP-binding" evidence="21">
    <location>
        <begin position="22"/>
        <end position="188"/>
    </location>
</feature>
<dbReference type="Gene3D" id="1.10.10.10">
    <property type="entry name" value="Winged helix-like DNA-binding domain superfamily/Winged helix DNA-binding domain"/>
    <property type="match status" value="1"/>
</dbReference>
<dbReference type="GO" id="GO:0006260">
    <property type="term" value="P:DNA replication"/>
    <property type="evidence" value="ECO:0007669"/>
    <property type="project" value="InterPro"/>
</dbReference>